<keyword evidence="4" id="KW-1185">Reference proteome</keyword>
<keyword evidence="2" id="KW-0472">Membrane</keyword>
<feature type="transmembrane region" description="Helical" evidence="2">
    <location>
        <begin position="34"/>
        <end position="53"/>
    </location>
</feature>
<feature type="compositionally biased region" description="Low complexity" evidence="1">
    <location>
        <begin position="10"/>
        <end position="26"/>
    </location>
</feature>
<dbReference type="EMBL" id="JBFNXQ010000110">
    <property type="protein sequence ID" value="MEX5721181.1"/>
    <property type="molecule type" value="Genomic_DNA"/>
</dbReference>
<proteinExistence type="predicted"/>
<gene>
    <name evidence="3" type="ORF">ABQ292_22760</name>
</gene>
<keyword evidence="2" id="KW-0812">Transmembrane</keyword>
<dbReference type="Proteomes" id="UP001560045">
    <property type="component" value="Unassembled WGS sequence"/>
</dbReference>
<sequence length="70" mass="7219">MRDTGHVVDGTTARTARRTTAGSRSAQETARRAWPVRALLGVLLVVLAVVAVVTGDLGARLLLGALGLLA</sequence>
<organism evidence="3 4">
    <name type="scientific">Geodermatophilus maliterrae</name>
    <dbReference type="NCBI Taxonomy" id="3162531"/>
    <lineage>
        <taxon>Bacteria</taxon>
        <taxon>Bacillati</taxon>
        <taxon>Actinomycetota</taxon>
        <taxon>Actinomycetes</taxon>
        <taxon>Geodermatophilales</taxon>
        <taxon>Geodermatophilaceae</taxon>
        <taxon>Geodermatophilus</taxon>
    </lineage>
</organism>
<protein>
    <submittedName>
        <fullName evidence="3">Uncharacterized protein</fullName>
    </submittedName>
</protein>
<evidence type="ECO:0000256" key="1">
    <source>
        <dbReference type="SAM" id="MobiDB-lite"/>
    </source>
</evidence>
<dbReference type="RefSeq" id="WP_369209994.1">
    <property type="nucleotide sequence ID" value="NZ_JBFNXQ010000110.1"/>
</dbReference>
<feature type="region of interest" description="Disordered" evidence="1">
    <location>
        <begin position="1"/>
        <end position="31"/>
    </location>
</feature>
<reference evidence="3 4" key="1">
    <citation type="submission" date="2024-06" db="EMBL/GenBank/DDBJ databases">
        <title>Draft genome sequence of Geodermatophilus badlandi, a novel member of the Geodermatophilaceae isolated from badland sedimentary rocks in the Red desert, Wyoming, USA.</title>
        <authorList>
            <person name="Ben Tekaya S."/>
            <person name="Nouioui I."/>
            <person name="Flores G.M."/>
            <person name="Shaal M.N."/>
            <person name="Bredoire F."/>
            <person name="Basile F."/>
            <person name="Van Diepen L."/>
            <person name="Ward N.L."/>
        </authorList>
    </citation>
    <scope>NUCLEOTIDE SEQUENCE [LARGE SCALE GENOMIC DNA]</scope>
    <source>
        <strain evidence="3 4">WL48A</strain>
    </source>
</reference>
<keyword evidence="2" id="KW-1133">Transmembrane helix</keyword>
<comment type="caution">
    <text evidence="3">The sequence shown here is derived from an EMBL/GenBank/DDBJ whole genome shotgun (WGS) entry which is preliminary data.</text>
</comment>
<evidence type="ECO:0000313" key="4">
    <source>
        <dbReference type="Proteomes" id="UP001560045"/>
    </source>
</evidence>
<evidence type="ECO:0000256" key="2">
    <source>
        <dbReference type="SAM" id="Phobius"/>
    </source>
</evidence>
<feature type="non-terminal residue" evidence="3">
    <location>
        <position position="70"/>
    </location>
</feature>
<name>A0ABV3XKQ8_9ACTN</name>
<accession>A0ABV3XKQ8</accession>
<evidence type="ECO:0000313" key="3">
    <source>
        <dbReference type="EMBL" id="MEX5721181.1"/>
    </source>
</evidence>